<evidence type="ECO:0000313" key="2">
    <source>
        <dbReference type="Proteomes" id="UP000316282"/>
    </source>
</evidence>
<dbReference type="AlphaFoldDB" id="A0A502LIK2"/>
<reference evidence="1 2" key="1">
    <citation type="submission" date="2019-01" db="EMBL/GenBank/DDBJ databases">
        <title>Comparative genomic analysis identifies haemin-independent Haemophilus haemolyticus: a formal re-classification of Haemophilus intermedius.</title>
        <authorList>
            <person name="Harris T.M."/>
            <person name="Price E.P."/>
            <person name="Sarovich D.S."/>
            <person name="Norskov-Lauritsen N."/>
            <person name="Beissbarth J."/>
            <person name="Chang A.B."/>
            <person name="Smith-Vaughan H.C."/>
        </authorList>
    </citation>
    <scope>NUCLEOTIDE SEQUENCE [LARGE SCALE GENOMIC DNA]</scope>
    <source>
        <strain evidence="1 2">60982 B Hi-1</strain>
    </source>
</reference>
<protein>
    <submittedName>
        <fullName evidence="1">Helix-hairpin-helix domain-containing protein</fullName>
    </submittedName>
</protein>
<dbReference type="InterPro" id="IPR010995">
    <property type="entry name" value="DNA_repair_Rad51/TF_NusA_a-hlx"/>
</dbReference>
<dbReference type="Gene3D" id="1.10.150.20">
    <property type="entry name" value="5' to 3' exonuclease, C-terminal subdomain"/>
    <property type="match status" value="1"/>
</dbReference>
<organism evidence="1 2">
    <name type="scientific">Haemophilus haemolyticus</name>
    <dbReference type="NCBI Taxonomy" id="726"/>
    <lineage>
        <taxon>Bacteria</taxon>
        <taxon>Pseudomonadati</taxon>
        <taxon>Pseudomonadota</taxon>
        <taxon>Gammaproteobacteria</taxon>
        <taxon>Pasteurellales</taxon>
        <taxon>Pasteurellaceae</taxon>
        <taxon>Haemophilus</taxon>
    </lineage>
</organism>
<dbReference type="Proteomes" id="UP000316282">
    <property type="component" value="Unassembled WGS sequence"/>
</dbReference>
<accession>A0A502LIK2</accession>
<dbReference type="RefSeq" id="WP_140527118.1">
    <property type="nucleotide sequence ID" value="NZ_SDPD01000004.1"/>
</dbReference>
<proteinExistence type="predicted"/>
<comment type="caution">
    <text evidence="1">The sequence shown here is derived from an EMBL/GenBank/DDBJ whole genome shotgun (WGS) entry which is preliminary data.</text>
</comment>
<gene>
    <name evidence="1" type="ORF">EUX52_02855</name>
</gene>
<dbReference type="SUPFAM" id="SSF47794">
    <property type="entry name" value="Rad51 N-terminal domain-like"/>
    <property type="match status" value="1"/>
</dbReference>
<evidence type="ECO:0000313" key="1">
    <source>
        <dbReference type="EMBL" id="TPH22744.1"/>
    </source>
</evidence>
<sequence>MAGSKKPRKKYNANAGLKNLSDKVCKNSFVFSVIGLGKDGTEWVKNNVPQDKKTTTSQDFDLMLNRSRPWSFVFGVACRDQLGQGYIKYEYQALSNQFAFTDSAMSDYVNGNLDAMLDDVNQDHVLSPFFLASPEKKEFSDDYIKRLLKWKRVEQTLKTPFEIRKLKEKGLKELRKIDPTKHSDKGIWTILRKHGINDFADIRMAGLTAVQQIKGIGEKRIKQLADSYIKLINEDSLSVQLSELREFEKQIYMHQESMMRLARAATIQ</sequence>
<name>A0A502LIK2_HAEHA</name>
<dbReference type="EMBL" id="SDPD01000004">
    <property type="protein sequence ID" value="TPH22744.1"/>
    <property type="molecule type" value="Genomic_DNA"/>
</dbReference>
<dbReference type="GO" id="GO:0000166">
    <property type="term" value="F:nucleotide binding"/>
    <property type="evidence" value="ECO:0007669"/>
    <property type="project" value="InterPro"/>
</dbReference>